<evidence type="ECO:0000313" key="3">
    <source>
        <dbReference type="Proteomes" id="UP000236740"/>
    </source>
</evidence>
<proteinExistence type="predicted"/>
<dbReference type="Proteomes" id="UP000296733">
    <property type="component" value="Chromosome"/>
</dbReference>
<dbReference type="KEGG" id="hlm:DV707_04110"/>
<evidence type="ECO:0000313" key="2">
    <source>
        <dbReference type="EMBL" id="SEF78598.1"/>
    </source>
</evidence>
<reference evidence="1 4" key="2">
    <citation type="journal article" date="2019" name="Nat. Commun.">
        <title>A new type of DNA phosphorothioation-based antiviral system in archaea.</title>
        <authorList>
            <person name="Xiong L."/>
            <person name="Liu S."/>
            <person name="Chen S."/>
            <person name="Xiao Y."/>
            <person name="Zhu B."/>
            <person name="Gao Y."/>
            <person name="Zhang Y."/>
            <person name="Chen B."/>
            <person name="Luo J."/>
            <person name="Deng Z."/>
            <person name="Chen X."/>
            <person name="Wang L."/>
            <person name="Chen S."/>
        </authorList>
    </citation>
    <scope>NUCLEOTIDE SEQUENCE [LARGE SCALE GENOMIC DNA]</scope>
    <source>
        <strain evidence="1 4">CGMCC 1.10331</strain>
    </source>
</reference>
<evidence type="ECO:0000313" key="1">
    <source>
        <dbReference type="EMBL" id="QCC46918.1"/>
    </source>
</evidence>
<sequence>MTDLADAVEGIVHEPTQVREGGVDLTVSEIYEIHGAGRIDFGGDELRDADLVPHSRIWRDEGDDYQWWHLESGTYLLEYNESLSGVSPADEVGLQPRTEVLERGASHPSLRVETLPRVPLTVGGAGVRLKENARVSTLLTR</sequence>
<dbReference type="EMBL" id="CP031311">
    <property type="protein sequence ID" value="QCC46918.1"/>
    <property type="molecule type" value="Genomic_DNA"/>
</dbReference>
<gene>
    <name evidence="1" type="ORF">DV707_04110</name>
    <name evidence="2" type="ORF">SAMN04488133_0732</name>
</gene>
<accession>A0A1H5UVY4</accession>
<evidence type="ECO:0000313" key="4">
    <source>
        <dbReference type="Proteomes" id="UP000296733"/>
    </source>
</evidence>
<dbReference type="EMBL" id="FNVN01000001">
    <property type="protein sequence ID" value="SEF78598.1"/>
    <property type="molecule type" value="Genomic_DNA"/>
</dbReference>
<protein>
    <submittedName>
        <fullName evidence="2">Deoxycytidine triphosphate deaminase</fullName>
    </submittedName>
    <submittedName>
        <fullName evidence="1">dCTP deaminase</fullName>
    </submittedName>
</protein>
<dbReference type="AlphaFoldDB" id="A0A1H5UVY4"/>
<dbReference type="GeneID" id="39857244"/>
<reference evidence="2 3" key="1">
    <citation type="submission" date="2016-10" db="EMBL/GenBank/DDBJ databases">
        <authorList>
            <person name="de Groot N.N."/>
        </authorList>
    </citation>
    <scope>NUCLEOTIDE SEQUENCE [LARGE SCALE GENOMIC DNA]</scope>
    <source>
        <strain evidence="2 3">CGMCC 1.10331</strain>
    </source>
</reference>
<keyword evidence="3" id="KW-1185">Reference proteome</keyword>
<dbReference type="RefSeq" id="WP_103990481.1">
    <property type="nucleotide sequence ID" value="NZ_CP031311.1"/>
</dbReference>
<dbReference type="OrthoDB" id="192116at2157"/>
<organism evidence="2 3">
    <name type="scientific">Halobellus limi</name>
    <dbReference type="NCBI Taxonomy" id="699433"/>
    <lineage>
        <taxon>Archaea</taxon>
        <taxon>Methanobacteriati</taxon>
        <taxon>Methanobacteriota</taxon>
        <taxon>Stenosarchaea group</taxon>
        <taxon>Halobacteria</taxon>
        <taxon>Halobacteriales</taxon>
        <taxon>Haloferacaceae</taxon>
        <taxon>Halobellus</taxon>
    </lineage>
</organism>
<name>A0A1H5UVY4_9EURY</name>
<dbReference type="Proteomes" id="UP000236740">
    <property type="component" value="Unassembled WGS sequence"/>
</dbReference>